<evidence type="ECO:0000256" key="13">
    <source>
        <dbReference type="SAM" id="MobiDB-lite"/>
    </source>
</evidence>
<dbReference type="GO" id="GO:0003724">
    <property type="term" value="F:RNA helicase activity"/>
    <property type="evidence" value="ECO:0007669"/>
    <property type="project" value="UniProtKB-EC"/>
</dbReference>
<dbReference type="InterPro" id="IPR027417">
    <property type="entry name" value="P-loop_NTPase"/>
</dbReference>
<dbReference type="EC" id="3.6.4.13" evidence="1"/>
<dbReference type="InterPro" id="IPR014001">
    <property type="entry name" value="Helicase_ATP-bd"/>
</dbReference>
<dbReference type="InterPro" id="IPR000629">
    <property type="entry name" value="RNA-helicase_DEAD-box_CS"/>
</dbReference>
<feature type="compositionally biased region" description="Low complexity" evidence="13">
    <location>
        <begin position="531"/>
        <end position="542"/>
    </location>
</feature>
<evidence type="ECO:0000256" key="4">
    <source>
        <dbReference type="ARBA" id="ARBA00022801"/>
    </source>
</evidence>
<sequence length="542" mass="60441">MTMYFNDFQISEPIKRAIKDMGFEEPSPIQEKAIPVILEGGDVIGQAQTGTGKTAAFGIPVVDKVTSERFVQALILTPTRELAIQVSGELQKLSVHKSIRSLPIYGGQSIGHQIKALKQGVQVVIGTPGRILDHLRRKTLQLDQVHTIVLDEADEMLDMGFVDDIEMILRQVNKDRQTLLFSATMPPAIKKLSNRYMSSPKMVTINKGEVTAPLINQMYFKVLERNKVDSLCRIIDSEDIDLGILFCRTKKGVAELTEALQARGYLADGLHGDLTQSQRDSVMKKFRDSSIEFLIATDVAARGIDVENVSHVINYDIPQDPESYVHRIGRTGRAGRKGLALTLVTPREMKHLRSIENEIKMSIPSQEVPTIEEVVEKQQSAWKKLISDQIASDDKEKELFAPLVEEVLKEHSPEEVVAALLKMNFSTDTSSEEAGYQFGETGAAKGMVRFFINVGRNVNLTPKIMIDEISEMVGIPANSIGKIDIFENFTFIEVPEEAAPFVYEALRYSRLNGARVNLEPAKPRPKRDRSASPARPSRPTTK</sequence>
<dbReference type="Proteomes" id="UP000678228">
    <property type="component" value="Unassembled WGS sequence"/>
</dbReference>
<dbReference type="InterPro" id="IPR012677">
    <property type="entry name" value="Nucleotide-bd_a/b_plait_sf"/>
</dbReference>
<accession>A0A940WUG7</accession>
<dbReference type="InterPro" id="IPR057325">
    <property type="entry name" value="DeaD_dimer"/>
</dbReference>
<keyword evidence="3 12" id="KW-0547">Nucleotide-binding</keyword>
<dbReference type="GO" id="GO:0005829">
    <property type="term" value="C:cytosol"/>
    <property type="evidence" value="ECO:0007669"/>
    <property type="project" value="TreeGrafter"/>
</dbReference>
<dbReference type="PANTHER" id="PTHR47963">
    <property type="entry name" value="DEAD-BOX ATP-DEPENDENT RNA HELICASE 47, MITOCHONDRIAL"/>
    <property type="match status" value="1"/>
</dbReference>
<reference evidence="17" key="1">
    <citation type="submission" date="2021-03" db="EMBL/GenBank/DDBJ databases">
        <title>Bacillus suaedae sp. nov., isolated from Suaeda aralocaspica.</title>
        <authorList>
            <person name="Lei R.F.R."/>
        </authorList>
    </citation>
    <scope>NUCLEOTIDE SEQUENCE</scope>
    <source>
        <strain evidence="17">YZJH907-2</strain>
    </source>
</reference>
<dbReference type="InterPro" id="IPR014014">
    <property type="entry name" value="RNA_helicase_DEAD_Q_motif"/>
</dbReference>
<dbReference type="InterPro" id="IPR011545">
    <property type="entry name" value="DEAD/DEAH_box_helicase_dom"/>
</dbReference>
<keyword evidence="4 12" id="KW-0378">Hydrolase</keyword>
<evidence type="ECO:0000256" key="1">
    <source>
        <dbReference type="ARBA" id="ARBA00012552"/>
    </source>
</evidence>
<dbReference type="PROSITE" id="PS51195">
    <property type="entry name" value="Q_MOTIF"/>
    <property type="match status" value="1"/>
</dbReference>
<evidence type="ECO:0000256" key="6">
    <source>
        <dbReference type="ARBA" id="ARBA00022840"/>
    </source>
</evidence>
<dbReference type="SMART" id="SM00487">
    <property type="entry name" value="DEXDc"/>
    <property type="match status" value="1"/>
</dbReference>
<dbReference type="PANTHER" id="PTHR47963:SF5">
    <property type="entry name" value="DEAD-BOX ATP-DEPENDENT RNA HELICASE CSHA"/>
    <property type="match status" value="1"/>
</dbReference>
<keyword evidence="2" id="KW-0963">Cytoplasm</keyword>
<dbReference type="PROSITE" id="PS00039">
    <property type="entry name" value="DEAD_ATP_HELICASE"/>
    <property type="match status" value="1"/>
</dbReference>
<dbReference type="GO" id="GO:0009409">
    <property type="term" value="P:response to cold"/>
    <property type="evidence" value="ECO:0007669"/>
    <property type="project" value="TreeGrafter"/>
</dbReference>
<evidence type="ECO:0000259" key="15">
    <source>
        <dbReference type="PROSITE" id="PS51194"/>
    </source>
</evidence>
<dbReference type="CDD" id="cd00268">
    <property type="entry name" value="DEADc"/>
    <property type="match status" value="1"/>
</dbReference>
<dbReference type="Pfam" id="PF03880">
    <property type="entry name" value="DbpA"/>
    <property type="match status" value="1"/>
</dbReference>
<dbReference type="SUPFAM" id="SSF52540">
    <property type="entry name" value="P-loop containing nucleoside triphosphate hydrolases"/>
    <property type="match status" value="1"/>
</dbReference>
<evidence type="ECO:0000256" key="12">
    <source>
        <dbReference type="RuleBase" id="RU000492"/>
    </source>
</evidence>
<dbReference type="SMART" id="SM00490">
    <property type="entry name" value="HELICc"/>
    <property type="match status" value="1"/>
</dbReference>
<dbReference type="AlphaFoldDB" id="A0A940WUG7"/>
<feature type="short sequence motif" description="Q motif" evidence="11">
    <location>
        <begin position="3"/>
        <end position="31"/>
    </location>
</feature>
<dbReference type="Pfam" id="PF00270">
    <property type="entry name" value="DEAD"/>
    <property type="match status" value="1"/>
</dbReference>
<dbReference type="Pfam" id="PF25399">
    <property type="entry name" value="DeaD_dimer"/>
    <property type="match status" value="1"/>
</dbReference>
<protein>
    <recommendedName>
        <fullName evidence="10">ATP-dependent RNA helicase CshA</fullName>
        <ecNumber evidence="1">3.6.4.13</ecNumber>
    </recommendedName>
</protein>
<evidence type="ECO:0000256" key="11">
    <source>
        <dbReference type="PROSITE-ProRule" id="PRU00552"/>
    </source>
</evidence>
<keyword evidence="6 12" id="KW-0067">ATP-binding</keyword>
<evidence type="ECO:0000313" key="18">
    <source>
        <dbReference type="Proteomes" id="UP000678228"/>
    </source>
</evidence>
<dbReference type="PROSITE" id="PS51194">
    <property type="entry name" value="HELICASE_CTER"/>
    <property type="match status" value="1"/>
</dbReference>
<feature type="domain" description="Helicase ATP-binding" evidence="14">
    <location>
        <begin position="34"/>
        <end position="203"/>
    </location>
</feature>
<dbReference type="GO" id="GO:0033592">
    <property type="term" value="F:RNA strand annealing activity"/>
    <property type="evidence" value="ECO:0007669"/>
    <property type="project" value="TreeGrafter"/>
</dbReference>
<gene>
    <name evidence="17" type="ORF">J7W16_12585</name>
</gene>
<feature type="region of interest" description="Disordered" evidence="13">
    <location>
        <begin position="517"/>
        <end position="542"/>
    </location>
</feature>
<dbReference type="GO" id="GO:0016787">
    <property type="term" value="F:hydrolase activity"/>
    <property type="evidence" value="ECO:0007669"/>
    <property type="project" value="UniProtKB-KW"/>
</dbReference>
<evidence type="ECO:0000256" key="10">
    <source>
        <dbReference type="ARBA" id="ARBA00067932"/>
    </source>
</evidence>
<keyword evidence="5 12" id="KW-0347">Helicase</keyword>
<dbReference type="GO" id="GO:0005524">
    <property type="term" value="F:ATP binding"/>
    <property type="evidence" value="ECO:0007669"/>
    <property type="project" value="UniProtKB-KW"/>
</dbReference>
<evidence type="ECO:0000256" key="8">
    <source>
        <dbReference type="ARBA" id="ARBA00038437"/>
    </source>
</evidence>
<keyword evidence="18" id="KW-1185">Reference proteome</keyword>
<evidence type="ECO:0000256" key="5">
    <source>
        <dbReference type="ARBA" id="ARBA00022806"/>
    </source>
</evidence>
<evidence type="ECO:0000313" key="17">
    <source>
        <dbReference type="EMBL" id="MBP3951968.1"/>
    </source>
</evidence>
<dbReference type="EMBL" id="JAGKSQ010000005">
    <property type="protein sequence ID" value="MBP3951968.1"/>
    <property type="molecule type" value="Genomic_DNA"/>
</dbReference>
<dbReference type="InterPro" id="IPR005580">
    <property type="entry name" value="DbpA/CsdA_RNA-bd_dom"/>
</dbReference>
<evidence type="ECO:0000256" key="7">
    <source>
        <dbReference type="ARBA" id="ARBA00023016"/>
    </source>
</evidence>
<evidence type="ECO:0000256" key="3">
    <source>
        <dbReference type="ARBA" id="ARBA00022741"/>
    </source>
</evidence>
<dbReference type="InterPro" id="IPR050547">
    <property type="entry name" value="DEAD_box_RNA_helicases"/>
</dbReference>
<evidence type="ECO:0000259" key="14">
    <source>
        <dbReference type="PROSITE" id="PS51192"/>
    </source>
</evidence>
<comment type="similarity">
    <text evidence="8 12">Belongs to the DEAD box helicase family.</text>
</comment>
<name>A0A940WUG7_9BACI</name>
<organism evidence="17 18">
    <name type="scientific">Halalkalibacter suaedae</name>
    <dbReference type="NCBI Taxonomy" id="2822140"/>
    <lineage>
        <taxon>Bacteria</taxon>
        <taxon>Bacillati</taxon>
        <taxon>Bacillota</taxon>
        <taxon>Bacilli</taxon>
        <taxon>Bacillales</taxon>
        <taxon>Bacillaceae</taxon>
        <taxon>Halalkalibacter</taxon>
    </lineage>
</organism>
<dbReference type="FunFam" id="3.40.50.300:FF:000108">
    <property type="entry name" value="ATP-dependent RNA helicase RhlE"/>
    <property type="match status" value="1"/>
</dbReference>
<comment type="catalytic activity">
    <reaction evidence="9">
        <text>ATP + H2O = ADP + phosphate + H(+)</text>
        <dbReference type="Rhea" id="RHEA:13065"/>
        <dbReference type="ChEBI" id="CHEBI:15377"/>
        <dbReference type="ChEBI" id="CHEBI:15378"/>
        <dbReference type="ChEBI" id="CHEBI:30616"/>
        <dbReference type="ChEBI" id="CHEBI:43474"/>
        <dbReference type="ChEBI" id="CHEBI:456216"/>
        <dbReference type="EC" id="3.6.4.13"/>
    </reaction>
</comment>
<dbReference type="RefSeq" id="WP_210597673.1">
    <property type="nucleotide sequence ID" value="NZ_JAGKSQ010000005.1"/>
</dbReference>
<dbReference type="Gene3D" id="3.40.50.300">
    <property type="entry name" value="P-loop containing nucleotide triphosphate hydrolases"/>
    <property type="match status" value="2"/>
</dbReference>
<dbReference type="InterPro" id="IPR044742">
    <property type="entry name" value="DEAD/DEAH_RhlB"/>
</dbReference>
<dbReference type="GO" id="GO:0005840">
    <property type="term" value="C:ribosome"/>
    <property type="evidence" value="ECO:0007669"/>
    <property type="project" value="TreeGrafter"/>
</dbReference>
<proteinExistence type="inferred from homology"/>
<dbReference type="InterPro" id="IPR001650">
    <property type="entry name" value="Helicase_C-like"/>
</dbReference>
<dbReference type="Pfam" id="PF00271">
    <property type="entry name" value="Helicase_C"/>
    <property type="match status" value="1"/>
</dbReference>
<dbReference type="Gene3D" id="3.30.70.330">
    <property type="match status" value="1"/>
</dbReference>
<feature type="domain" description="Helicase C-terminal" evidence="15">
    <location>
        <begin position="214"/>
        <end position="376"/>
    </location>
</feature>
<evidence type="ECO:0000259" key="16">
    <source>
        <dbReference type="PROSITE" id="PS51195"/>
    </source>
</evidence>
<keyword evidence="7" id="KW-0346">Stress response</keyword>
<comment type="caution">
    <text evidence="17">The sequence shown here is derived from an EMBL/GenBank/DDBJ whole genome shotgun (WGS) entry which is preliminary data.</text>
</comment>
<evidence type="ECO:0000256" key="9">
    <source>
        <dbReference type="ARBA" id="ARBA00047984"/>
    </source>
</evidence>
<dbReference type="PROSITE" id="PS51192">
    <property type="entry name" value="HELICASE_ATP_BIND_1"/>
    <property type="match status" value="1"/>
</dbReference>
<dbReference type="CDD" id="cd12252">
    <property type="entry name" value="RRM_DbpA"/>
    <property type="match status" value="1"/>
</dbReference>
<evidence type="ECO:0000256" key="2">
    <source>
        <dbReference type="ARBA" id="ARBA00022490"/>
    </source>
</evidence>
<dbReference type="CDD" id="cd18787">
    <property type="entry name" value="SF2_C_DEAD"/>
    <property type="match status" value="1"/>
</dbReference>
<feature type="domain" description="DEAD-box RNA helicase Q" evidence="16">
    <location>
        <begin position="3"/>
        <end position="31"/>
    </location>
</feature>